<evidence type="ECO:0000256" key="1">
    <source>
        <dbReference type="SAM" id="MobiDB-lite"/>
    </source>
</evidence>
<proteinExistence type="predicted"/>
<feature type="compositionally biased region" description="Basic and acidic residues" evidence="1">
    <location>
        <begin position="221"/>
        <end position="230"/>
    </location>
</feature>
<feature type="region of interest" description="Disordered" evidence="1">
    <location>
        <begin position="79"/>
        <end position="106"/>
    </location>
</feature>
<organism evidence="2">
    <name type="scientific">Solanum chilense</name>
    <name type="common">Tomato</name>
    <name type="synonym">Lycopersicon chilense</name>
    <dbReference type="NCBI Taxonomy" id="4083"/>
    <lineage>
        <taxon>Eukaryota</taxon>
        <taxon>Viridiplantae</taxon>
        <taxon>Streptophyta</taxon>
        <taxon>Embryophyta</taxon>
        <taxon>Tracheophyta</taxon>
        <taxon>Spermatophyta</taxon>
        <taxon>Magnoliopsida</taxon>
        <taxon>eudicotyledons</taxon>
        <taxon>Gunneridae</taxon>
        <taxon>Pentapetalae</taxon>
        <taxon>asterids</taxon>
        <taxon>lamiids</taxon>
        <taxon>Solanales</taxon>
        <taxon>Solanaceae</taxon>
        <taxon>Solanoideae</taxon>
        <taxon>Solaneae</taxon>
        <taxon>Solanum</taxon>
        <taxon>Solanum subgen. Lycopersicon</taxon>
    </lineage>
</organism>
<protein>
    <recommendedName>
        <fullName evidence="3">Integrase core domain containing protein</fullName>
    </recommendedName>
</protein>
<evidence type="ECO:0008006" key="3">
    <source>
        <dbReference type="Google" id="ProtNLM"/>
    </source>
</evidence>
<comment type="caution">
    <text evidence="2">The sequence shown here is derived from an EMBL/GenBank/DDBJ whole genome shotgun (WGS) entry which is preliminary data.</text>
</comment>
<feature type="compositionally biased region" description="Basic and acidic residues" evidence="1">
    <location>
        <begin position="270"/>
        <end position="280"/>
    </location>
</feature>
<name>A0A6N2CBF6_SOLCI</name>
<accession>A0A6N2CBF6</accession>
<dbReference type="AlphaFoldDB" id="A0A6N2CBF6"/>
<gene>
    <name evidence="2" type="ORF">EJD97_015357</name>
</gene>
<reference evidence="2" key="1">
    <citation type="submission" date="2019-05" db="EMBL/GenBank/DDBJ databases">
        <title>The de novo reference genome and transcriptome assemblies of the wild tomato species Solanum chilense.</title>
        <authorList>
            <person name="Stam R."/>
            <person name="Nosenko T."/>
            <person name="Hoerger A.C."/>
            <person name="Stephan W."/>
            <person name="Seidel M.A."/>
            <person name="Kuhn J.M.M."/>
            <person name="Haberer G."/>
            <person name="Tellier A."/>
        </authorList>
    </citation>
    <scope>NUCLEOTIDE SEQUENCE</scope>
    <source>
        <tissue evidence="2">Mature leaves</tissue>
    </source>
</reference>
<dbReference type="EMBL" id="RXGB01000403">
    <property type="protein sequence ID" value="TMX03618.1"/>
    <property type="molecule type" value="Genomic_DNA"/>
</dbReference>
<sequence length="280" mass="30193">MHERAFKVTTTYPFPCMIFALCRSAGVPIWHVDQIKTPQGTVDVGLIRDEANELASRRGPHPKLPPLAHDLADTVAQARTATQAAPNDTTPVESIPGSSTALSSSRTAPLPAMVSLARVQKLEAQMATLLHHIQPWMQNSITESEERLERKIVQFTERKIAEAAVDNLRADIDTILEARVPESEAPSVEPAEDTVLATLFATSEIPPPPPRESAKRRRASLAKEEAHQMRASELAAGASSSRTVEIAGGTTECAVVSEDTTEGVQIAEDVGSREPDPLAC</sequence>
<feature type="region of interest" description="Disordered" evidence="1">
    <location>
        <begin position="202"/>
        <end position="280"/>
    </location>
</feature>
<feature type="compositionally biased region" description="Polar residues" evidence="1">
    <location>
        <begin position="86"/>
        <end position="106"/>
    </location>
</feature>
<evidence type="ECO:0000313" key="2">
    <source>
        <dbReference type="EMBL" id="TMX03618.1"/>
    </source>
</evidence>